<evidence type="ECO:0000313" key="4">
    <source>
        <dbReference type="Proteomes" id="UP001254165"/>
    </source>
</evidence>
<accession>A0ABU3NP46</accession>
<proteinExistence type="predicted"/>
<dbReference type="SUPFAM" id="SSF160980">
    <property type="entry name" value="SSO1389-like"/>
    <property type="match status" value="1"/>
</dbReference>
<keyword evidence="1" id="KW-0175">Coiled coil</keyword>
<evidence type="ECO:0000256" key="2">
    <source>
        <dbReference type="SAM" id="MobiDB-lite"/>
    </source>
</evidence>
<dbReference type="InterPro" id="IPR011742">
    <property type="entry name" value="CRISPR-assoc_prot_TM1812"/>
</dbReference>
<reference evidence="3 4" key="1">
    <citation type="submission" date="2023-07" db="EMBL/GenBank/DDBJ databases">
        <title>Novel species of Thermanaerothrix with wide hydrolytic capabilities.</title>
        <authorList>
            <person name="Zayulina K.S."/>
            <person name="Podosokorskaya O.A."/>
            <person name="Elcheninov A.G."/>
        </authorList>
    </citation>
    <scope>NUCLEOTIDE SEQUENCE [LARGE SCALE GENOMIC DNA]</scope>
    <source>
        <strain evidence="3 4">4228-RoL</strain>
    </source>
</reference>
<dbReference type="CDD" id="cd09732">
    <property type="entry name" value="Csx1_III-U"/>
    <property type="match status" value="1"/>
</dbReference>
<feature type="region of interest" description="Disordered" evidence="2">
    <location>
        <begin position="328"/>
        <end position="347"/>
    </location>
</feature>
<sequence>MGHTVITFLGVRPNKTEYEYQGKTYTGEVFAEAMREFLEFDRMLVFVTEEAKKESWPVLQKHNDPRIQEVLIPTGESETEVWEIFDTVIQHVPEGEEVTFDITHGLRSIPFLVFLFAAYLRSAKQVKIRSILYGAFELRKREGNQSRPAPVFDLSKFTTMLEWINATDQFIQTGDAYRLAALLEEVKQQKKAAETLKNVSQAALLCQPLTLMKKANELEPDLNKAADSFSTTSQPFKVLSKRILDTFSAFALREPLKNPQQFLEREWKLIQWYREHGQLIQALTLAREFLLDFIYYKLKNSIDLKRRERMKMERALSGLEQLMINQKKTNRASDQNQDESSNGQVCTPEDLNPYGRQIHDQWENWEDIACLYSELGQVRNQLNHAEHQADAMKLRKIKQKAEENLDQLHKLLVDMQFLTIPPQEQPCTSSPSSANNPSLT</sequence>
<evidence type="ECO:0000313" key="3">
    <source>
        <dbReference type="EMBL" id="MDT8898613.1"/>
    </source>
</evidence>
<feature type="compositionally biased region" description="Polar residues" evidence="2">
    <location>
        <begin position="328"/>
        <end position="345"/>
    </location>
</feature>
<dbReference type="NCBIfam" id="TIGR02221">
    <property type="entry name" value="cas_TM1812"/>
    <property type="match status" value="1"/>
</dbReference>
<evidence type="ECO:0000256" key="1">
    <source>
        <dbReference type="SAM" id="Coils"/>
    </source>
</evidence>
<dbReference type="NCBIfam" id="TIGR02549">
    <property type="entry name" value="CRISPR_DxTHG"/>
    <property type="match status" value="1"/>
</dbReference>
<dbReference type="Proteomes" id="UP001254165">
    <property type="component" value="Unassembled WGS sequence"/>
</dbReference>
<name>A0ABU3NP46_9CHLR</name>
<comment type="caution">
    <text evidence="3">The sequence shown here is derived from an EMBL/GenBank/DDBJ whole genome shotgun (WGS) entry which is preliminary data.</text>
</comment>
<dbReference type="InterPro" id="IPR013383">
    <property type="entry name" value="CRISPR-assoc_prot_DxTHG_CS"/>
</dbReference>
<gene>
    <name evidence="3" type="primary">csx2</name>
    <name evidence="3" type="ORF">QYE77_10055</name>
</gene>
<feature type="coiled-coil region" evidence="1">
    <location>
        <begin position="375"/>
        <end position="411"/>
    </location>
</feature>
<protein>
    <submittedName>
        <fullName evidence="3">TIGR02221 family CRISPR-associated protein</fullName>
    </submittedName>
</protein>
<dbReference type="EMBL" id="JAUHMF010000002">
    <property type="protein sequence ID" value="MDT8898613.1"/>
    <property type="molecule type" value="Genomic_DNA"/>
</dbReference>
<keyword evidence="4" id="KW-1185">Reference proteome</keyword>
<dbReference type="RefSeq" id="WP_315625276.1">
    <property type="nucleotide sequence ID" value="NZ_JAUHMF010000002.1"/>
</dbReference>
<organism evidence="3 4">
    <name type="scientific">Thermanaerothrix solaris</name>
    <dbReference type="NCBI Taxonomy" id="3058434"/>
    <lineage>
        <taxon>Bacteria</taxon>
        <taxon>Bacillati</taxon>
        <taxon>Chloroflexota</taxon>
        <taxon>Anaerolineae</taxon>
        <taxon>Anaerolineales</taxon>
        <taxon>Anaerolineaceae</taxon>
        <taxon>Thermanaerothrix</taxon>
    </lineage>
</organism>